<proteinExistence type="predicted"/>
<name>E2AJH0_CAMFO</name>
<feature type="non-terminal residue" evidence="1">
    <location>
        <position position="73"/>
    </location>
</feature>
<evidence type="ECO:0000313" key="1">
    <source>
        <dbReference type="EMBL" id="EFN66419.1"/>
    </source>
</evidence>
<dbReference type="InParanoid" id="E2AJH0"/>
<evidence type="ECO:0000313" key="2">
    <source>
        <dbReference type="Proteomes" id="UP000000311"/>
    </source>
</evidence>
<dbReference type="Proteomes" id="UP000000311">
    <property type="component" value="Unassembled WGS sequence"/>
</dbReference>
<reference evidence="1 2" key="1">
    <citation type="journal article" date="2010" name="Science">
        <title>Genomic comparison of the ants Camponotus floridanus and Harpegnathos saltator.</title>
        <authorList>
            <person name="Bonasio R."/>
            <person name="Zhang G."/>
            <person name="Ye C."/>
            <person name="Mutti N.S."/>
            <person name="Fang X."/>
            <person name="Qin N."/>
            <person name="Donahue G."/>
            <person name="Yang P."/>
            <person name="Li Q."/>
            <person name="Li C."/>
            <person name="Zhang P."/>
            <person name="Huang Z."/>
            <person name="Berger S.L."/>
            <person name="Reinberg D."/>
            <person name="Wang J."/>
            <person name="Liebig J."/>
        </authorList>
    </citation>
    <scope>NUCLEOTIDE SEQUENCE [LARGE SCALE GENOMIC DNA]</scope>
    <source>
        <strain evidence="2">C129</strain>
    </source>
</reference>
<dbReference type="AlphaFoldDB" id="E2AJH0"/>
<sequence length="73" mass="8885">KEHFNNIKLHESCHSVISKHRLEYGHEFDWTETNILRNEQFLKKGEKAEMFFIKRFSNTINIQRDTDSLNNIY</sequence>
<dbReference type="OMA" id="WTETNIL"/>
<keyword evidence="2" id="KW-1185">Reference proteome</keyword>
<protein>
    <submittedName>
        <fullName evidence="1">Uncharacterized protein</fullName>
    </submittedName>
</protein>
<organism evidence="2">
    <name type="scientific">Camponotus floridanus</name>
    <name type="common">Florida carpenter ant</name>
    <dbReference type="NCBI Taxonomy" id="104421"/>
    <lineage>
        <taxon>Eukaryota</taxon>
        <taxon>Metazoa</taxon>
        <taxon>Ecdysozoa</taxon>
        <taxon>Arthropoda</taxon>
        <taxon>Hexapoda</taxon>
        <taxon>Insecta</taxon>
        <taxon>Pterygota</taxon>
        <taxon>Neoptera</taxon>
        <taxon>Endopterygota</taxon>
        <taxon>Hymenoptera</taxon>
        <taxon>Apocrita</taxon>
        <taxon>Aculeata</taxon>
        <taxon>Formicoidea</taxon>
        <taxon>Formicidae</taxon>
        <taxon>Formicinae</taxon>
        <taxon>Camponotus</taxon>
    </lineage>
</organism>
<gene>
    <name evidence="1" type="ORF">EAG_10230</name>
</gene>
<feature type="non-terminal residue" evidence="1">
    <location>
        <position position="1"/>
    </location>
</feature>
<dbReference type="EMBL" id="GL439994">
    <property type="protein sequence ID" value="EFN66419.1"/>
    <property type="molecule type" value="Genomic_DNA"/>
</dbReference>
<accession>E2AJH0</accession>